<name>A0A6I6NC64_9ACTN</name>
<organism evidence="1 2">
    <name type="scientific">Streptomyces broussonetiae</name>
    <dbReference type="NCBI Taxonomy" id="2686304"/>
    <lineage>
        <taxon>Bacteria</taxon>
        <taxon>Bacillati</taxon>
        <taxon>Actinomycetota</taxon>
        <taxon>Actinomycetes</taxon>
        <taxon>Kitasatosporales</taxon>
        <taxon>Streptomycetaceae</taxon>
        <taxon>Streptomyces</taxon>
    </lineage>
</organism>
<evidence type="ECO:0000313" key="1">
    <source>
        <dbReference type="EMBL" id="QHA09012.1"/>
    </source>
</evidence>
<reference evidence="1 2" key="1">
    <citation type="submission" date="2019-12" db="EMBL/GenBank/DDBJ databases">
        <title>Streptomyces sp. strain T44 isolated from rhizosphere soil of Broussonetia papyrifera.</title>
        <authorList>
            <person name="Mo P."/>
        </authorList>
    </citation>
    <scope>NUCLEOTIDE SEQUENCE [LARGE SCALE GENOMIC DNA]</scope>
    <source>
        <strain evidence="1 2">T44</strain>
    </source>
</reference>
<dbReference type="AlphaFoldDB" id="A0A6I6NC64"/>
<sequence>MNDGALAAPLDTVTMLGLGIRLRQLLTDTDHMVAVPVTPVVYQDSRLRLGGQLDAAGENALAELSELFNRVPTHAIWSPLADSPHLWDIYGEVLGAGLAHDSLTPDEKQRCGTASGYLYDTAANGSSTPSAALRDYQAARQAWLQADVEYRQAQQTASMSADPAVRDHWTQVDEPKLRQVRDDALATWQTTGHKNQVEDALRLISDLSAKSPSAIWKRHRDTFDPNLPDQFTTAPNGERFAPTFYAPAGALDTPWPRAVLPRDVLESLVAQAPAEVTAALGGTVDTAVQALSFDYCVVSLLRPWLDPAMELFGSRAWKPPEGTLPLSDGGDPPQGRCTTYVESVALARNIDITRRSPGPTVVSSGDTVLKGTWIIDLDTGASVSDLFDGDIWWEQLTATSAQMTPGKRARITNLGVTDFDSIGLDQLVSLSYGTDPIPGNPDPTNRLVDGDVFAVETSEGNFTKVLVVKYGYNMLIRWVTYKWGPPTDMHNTTAPGDVYLAAFVCRRLPKSPDPDPALSW</sequence>
<accession>A0A6I6NC64</accession>
<dbReference type="KEGG" id="sbro:GQF42_42485"/>
<dbReference type="EMBL" id="CP047020">
    <property type="protein sequence ID" value="QHA09012.1"/>
    <property type="molecule type" value="Genomic_DNA"/>
</dbReference>
<dbReference type="Proteomes" id="UP000436138">
    <property type="component" value="Chromosome"/>
</dbReference>
<keyword evidence="2" id="KW-1185">Reference proteome</keyword>
<proteinExistence type="predicted"/>
<gene>
    <name evidence="1" type="ORF">GQF42_42485</name>
</gene>
<protein>
    <submittedName>
        <fullName evidence="1">Uncharacterized protein</fullName>
    </submittedName>
</protein>
<evidence type="ECO:0000313" key="2">
    <source>
        <dbReference type="Proteomes" id="UP000436138"/>
    </source>
</evidence>
<dbReference type="RefSeq" id="WP_158928980.1">
    <property type="nucleotide sequence ID" value="NZ_CP047020.1"/>
</dbReference>